<organism evidence="1">
    <name type="scientific">Cacopsylla melanoneura</name>
    <dbReference type="NCBI Taxonomy" id="428564"/>
    <lineage>
        <taxon>Eukaryota</taxon>
        <taxon>Metazoa</taxon>
        <taxon>Ecdysozoa</taxon>
        <taxon>Arthropoda</taxon>
        <taxon>Hexapoda</taxon>
        <taxon>Insecta</taxon>
        <taxon>Pterygota</taxon>
        <taxon>Neoptera</taxon>
        <taxon>Paraneoptera</taxon>
        <taxon>Hemiptera</taxon>
        <taxon>Sternorrhyncha</taxon>
        <taxon>Psylloidea</taxon>
        <taxon>Psyllidae</taxon>
        <taxon>Psyllinae</taxon>
        <taxon>Cacopsylla</taxon>
    </lineage>
</organism>
<proteinExistence type="predicted"/>
<protein>
    <submittedName>
        <fullName evidence="1">Uncharacterized protein</fullName>
    </submittedName>
</protein>
<name>A0A8D8TEP6_9HEMI</name>
<evidence type="ECO:0000313" key="1">
    <source>
        <dbReference type="EMBL" id="CAG6685681.1"/>
    </source>
</evidence>
<accession>A0A8D8TEP6</accession>
<dbReference type="EMBL" id="HBUF01272922">
    <property type="protein sequence ID" value="CAG6685681.1"/>
    <property type="molecule type" value="Transcribed_RNA"/>
</dbReference>
<sequence>MIGHIQVNLEITVIEEFVVQRKLNPVLLDTVPGQVSKKVNLMYIDNLIHISQLNGQIIVVHTDPIRSVHIRVQCKTDHIMSTQVDTAKVVGRIAFVFRLVDFKIEERTIQSDKRCLQRYLHIKIIPRHKLVVNIQHKRLIIDRNINIRAHIQIIGRQLMLKVHKQVVVTILRLTVSTQVSLVTEIVLNKQTNRLEYVRMNFKHILVDRFVLELERKLYGIVRVRNM</sequence>
<reference evidence="1" key="1">
    <citation type="submission" date="2021-05" db="EMBL/GenBank/DDBJ databases">
        <authorList>
            <person name="Alioto T."/>
            <person name="Alioto T."/>
            <person name="Gomez Garrido J."/>
        </authorList>
    </citation>
    <scope>NUCLEOTIDE SEQUENCE</scope>
</reference>
<dbReference type="AlphaFoldDB" id="A0A8D8TEP6"/>